<accession>A0ABT6Q458</accession>
<evidence type="ECO:0008006" key="3">
    <source>
        <dbReference type="Google" id="ProtNLM"/>
    </source>
</evidence>
<keyword evidence="2" id="KW-1185">Reference proteome</keyword>
<dbReference type="Gene3D" id="3.40.50.2000">
    <property type="entry name" value="Glycogen Phosphorylase B"/>
    <property type="match status" value="1"/>
</dbReference>
<reference evidence="1" key="1">
    <citation type="submission" date="2023-05" db="EMBL/GenBank/DDBJ databases">
        <title>Whole genome sequence of Commensalibacter sp.</title>
        <authorList>
            <person name="Charoenyingcharoen P."/>
            <person name="Yukphan P."/>
        </authorList>
    </citation>
    <scope>NUCLEOTIDE SEQUENCE</scope>
    <source>
        <strain evidence="1">TBRC 16381</strain>
    </source>
</reference>
<dbReference type="EMBL" id="JASBAO010000001">
    <property type="protein sequence ID" value="MDI2091758.1"/>
    <property type="molecule type" value="Genomic_DNA"/>
</dbReference>
<evidence type="ECO:0000313" key="1">
    <source>
        <dbReference type="EMBL" id="MDI2091758.1"/>
    </source>
</evidence>
<dbReference type="RefSeq" id="WP_281448843.1">
    <property type="nucleotide sequence ID" value="NZ_JASBAO010000001.1"/>
</dbReference>
<evidence type="ECO:0000313" key="2">
    <source>
        <dbReference type="Proteomes" id="UP001431634"/>
    </source>
</evidence>
<name>A0ABT6Q458_9PROT</name>
<gene>
    <name evidence="1" type="ORF">QJV27_10320</name>
</gene>
<proteinExistence type="predicted"/>
<sequence>MLRPILEAFTYGVGLNWNAVILLSHYSVDKCLNILNRRDRVYVINKFIPALKVNLMADVILCHGGQGTLQTAFYVGTSVVGVAMQQEQFIDLAI</sequence>
<dbReference type="SUPFAM" id="SSF53756">
    <property type="entry name" value="UDP-Glycosyltransferase/glycogen phosphorylase"/>
    <property type="match status" value="1"/>
</dbReference>
<protein>
    <recommendedName>
        <fullName evidence="3">Glycosyl transferase family 28 C-terminal domain-containing protein</fullName>
    </recommendedName>
</protein>
<organism evidence="1 2">
    <name type="scientific">Commensalibacter oyaizuii</name>
    <dbReference type="NCBI Taxonomy" id="3043873"/>
    <lineage>
        <taxon>Bacteria</taxon>
        <taxon>Pseudomonadati</taxon>
        <taxon>Pseudomonadota</taxon>
        <taxon>Alphaproteobacteria</taxon>
        <taxon>Acetobacterales</taxon>
        <taxon>Acetobacteraceae</taxon>
    </lineage>
</organism>
<comment type="caution">
    <text evidence="1">The sequence shown here is derived from an EMBL/GenBank/DDBJ whole genome shotgun (WGS) entry which is preliminary data.</text>
</comment>
<dbReference type="Proteomes" id="UP001431634">
    <property type="component" value="Unassembled WGS sequence"/>
</dbReference>